<dbReference type="EMBL" id="CAADFM010000059">
    <property type="protein sequence ID" value="VFK11644.1"/>
    <property type="molecule type" value="Genomic_DNA"/>
</dbReference>
<dbReference type="EMBL" id="CAADFP010000061">
    <property type="protein sequence ID" value="VFK28227.1"/>
    <property type="molecule type" value="Genomic_DNA"/>
</dbReference>
<name>A0A450W3N5_9GAMM</name>
<feature type="chain" id="PRO_5036113473" evidence="1">
    <location>
        <begin position="26"/>
        <end position="76"/>
    </location>
</feature>
<accession>A0A450W3N5</accession>
<evidence type="ECO:0000313" key="2">
    <source>
        <dbReference type="EMBL" id="VFK11644.1"/>
    </source>
</evidence>
<protein>
    <submittedName>
        <fullName evidence="2">Uncharacterized protein</fullName>
    </submittedName>
</protein>
<dbReference type="AlphaFoldDB" id="A0A450W3N5"/>
<proteinExistence type="predicted"/>
<organism evidence="2">
    <name type="scientific">Candidatus Kentrum sp. LPFa</name>
    <dbReference type="NCBI Taxonomy" id="2126335"/>
    <lineage>
        <taxon>Bacteria</taxon>
        <taxon>Pseudomonadati</taxon>
        <taxon>Pseudomonadota</taxon>
        <taxon>Gammaproteobacteria</taxon>
        <taxon>Candidatus Kentrum</taxon>
    </lineage>
</organism>
<keyword evidence="1" id="KW-0732">Signal</keyword>
<evidence type="ECO:0000313" key="3">
    <source>
        <dbReference type="EMBL" id="VFK28227.1"/>
    </source>
</evidence>
<gene>
    <name evidence="2" type="ORF">BECKLPF1236A_GA0070988_1005910</name>
    <name evidence="3" type="ORF">BECKLPF1236C_GA0070990_1006110</name>
</gene>
<sequence>MRKFKSFMLPLLMLAALAIPPVVQAADCYDVCDGAAGPGPLCEEAGSCNCYELCDLRPGECNQNAYCCEWPECEQR</sequence>
<feature type="signal peptide" evidence="1">
    <location>
        <begin position="1"/>
        <end position="25"/>
    </location>
</feature>
<reference evidence="2" key="1">
    <citation type="submission" date="2019-02" db="EMBL/GenBank/DDBJ databases">
        <authorList>
            <person name="Gruber-Vodicka R. H."/>
            <person name="Seah K. B. B."/>
        </authorList>
    </citation>
    <scope>NUCLEOTIDE SEQUENCE</scope>
    <source>
        <strain evidence="2">BECK_S312</strain>
        <strain evidence="3">BECK_S426</strain>
    </source>
</reference>
<evidence type="ECO:0000256" key="1">
    <source>
        <dbReference type="SAM" id="SignalP"/>
    </source>
</evidence>